<feature type="compositionally biased region" description="Acidic residues" evidence="1">
    <location>
        <begin position="73"/>
        <end position="85"/>
    </location>
</feature>
<name>A0AAP0E7G1_9MAGN</name>
<evidence type="ECO:0008006" key="4">
    <source>
        <dbReference type="Google" id="ProtNLM"/>
    </source>
</evidence>
<dbReference type="Proteomes" id="UP001417504">
    <property type="component" value="Unassembled WGS sequence"/>
</dbReference>
<comment type="caution">
    <text evidence="2">The sequence shown here is derived from an EMBL/GenBank/DDBJ whole genome shotgun (WGS) entry which is preliminary data.</text>
</comment>
<gene>
    <name evidence="2" type="ORF">Sjap_026153</name>
</gene>
<organism evidence="2 3">
    <name type="scientific">Stephania japonica</name>
    <dbReference type="NCBI Taxonomy" id="461633"/>
    <lineage>
        <taxon>Eukaryota</taxon>
        <taxon>Viridiplantae</taxon>
        <taxon>Streptophyta</taxon>
        <taxon>Embryophyta</taxon>
        <taxon>Tracheophyta</taxon>
        <taxon>Spermatophyta</taxon>
        <taxon>Magnoliopsida</taxon>
        <taxon>Ranunculales</taxon>
        <taxon>Menispermaceae</taxon>
        <taxon>Menispermoideae</taxon>
        <taxon>Cissampelideae</taxon>
        <taxon>Stephania</taxon>
    </lineage>
</organism>
<dbReference type="AlphaFoldDB" id="A0AAP0E7G1"/>
<accession>A0AAP0E7G1</accession>
<feature type="compositionally biased region" description="Polar residues" evidence="1">
    <location>
        <begin position="58"/>
        <end position="70"/>
    </location>
</feature>
<keyword evidence="3" id="KW-1185">Reference proteome</keyword>
<feature type="region of interest" description="Disordered" evidence="1">
    <location>
        <begin position="1"/>
        <end position="40"/>
    </location>
</feature>
<feature type="region of interest" description="Disordered" evidence="1">
    <location>
        <begin position="57"/>
        <end position="85"/>
    </location>
</feature>
<proteinExistence type="predicted"/>
<dbReference type="EMBL" id="JBBNAE010000011">
    <property type="protein sequence ID" value="KAK9085742.1"/>
    <property type="molecule type" value="Genomic_DNA"/>
</dbReference>
<protein>
    <recommendedName>
        <fullName evidence="4">Protein FAR1-RELATED SEQUENCE</fullName>
    </recommendedName>
</protein>
<reference evidence="2 3" key="1">
    <citation type="submission" date="2024-01" db="EMBL/GenBank/DDBJ databases">
        <title>Genome assemblies of Stephania.</title>
        <authorList>
            <person name="Yang L."/>
        </authorList>
    </citation>
    <scope>NUCLEOTIDE SEQUENCE [LARGE SCALE GENOMIC DNA]</scope>
    <source>
        <strain evidence="2">QJT</strain>
        <tissue evidence="2">Leaf</tissue>
    </source>
</reference>
<evidence type="ECO:0000313" key="3">
    <source>
        <dbReference type="Proteomes" id="UP001417504"/>
    </source>
</evidence>
<sequence length="170" mass="19401">MGRPVHWVGLGGSGWAQAGPGLRRNLNRKAKREPTPPVPEPCIVLLASAAKKGAQKVSMAQSDLSLQQIDEQNREDDGEGDDKDDEEVEILDKQLDMMLIPQKYIMDRWRKDFKCIYTRDKRIEEMDCSDSFELDRYDAILSRCATMADFGSTSVHKMMFAFESIKRLQD</sequence>
<evidence type="ECO:0000256" key="1">
    <source>
        <dbReference type="SAM" id="MobiDB-lite"/>
    </source>
</evidence>
<evidence type="ECO:0000313" key="2">
    <source>
        <dbReference type="EMBL" id="KAK9085742.1"/>
    </source>
</evidence>